<dbReference type="PANTHER" id="PTHR31379">
    <property type="entry name" value="F-BOX C PROTEIN-RELATED-RELATED"/>
    <property type="match status" value="1"/>
</dbReference>
<dbReference type="Proteomes" id="UP000483820">
    <property type="component" value="Chromosome II"/>
</dbReference>
<evidence type="ECO:0000313" key="2">
    <source>
        <dbReference type="Proteomes" id="UP000483820"/>
    </source>
</evidence>
<name>A0A6A5HL96_CAERE</name>
<dbReference type="PANTHER" id="PTHR31379:SF1">
    <property type="entry name" value="F-BOX C PROTEIN-RELATED"/>
    <property type="match status" value="1"/>
</dbReference>
<gene>
    <name evidence="1" type="ORF">GCK72_007343</name>
</gene>
<proteinExistence type="predicted"/>
<dbReference type="RefSeq" id="XP_053590319.1">
    <property type="nucleotide sequence ID" value="XM_053726125.1"/>
</dbReference>
<dbReference type="EMBL" id="WUAV01000002">
    <property type="protein sequence ID" value="KAF1767384.1"/>
    <property type="molecule type" value="Genomic_DNA"/>
</dbReference>
<dbReference type="KEGG" id="crq:GCK72_007343"/>
<evidence type="ECO:0000313" key="1">
    <source>
        <dbReference type="EMBL" id="KAF1767384.1"/>
    </source>
</evidence>
<reference evidence="1 2" key="1">
    <citation type="submission" date="2019-12" db="EMBL/GenBank/DDBJ databases">
        <title>Chromosome-level assembly of the Caenorhabditis remanei genome.</title>
        <authorList>
            <person name="Teterina A.A."/>
            <person name="Willis J.H."/>
            <person name="Phillips P.C."/>
        </authorList>
    </citation>
    <scope>NUCLEOTIDE SEQUENCE [LARGE SCALE GENOMIC DNA]</scope>
    <source>
        <strain evidence="1 2">PX506</strain>
        <tissue evidence="1">Whole organism</tissue>
    </source>
</reference>
<dbReference type="CTD" id="9807402"/>
<accession>A0A6A5HL96</accession>
<comment type="caution">
    <text evidence="1">The sequence shown here is derived from an EMBL/GenBank/DDBJ whole genome shotgun (WGS) entry which is preliminary data.</text>
</comment>
<sequence>MVSKHQRRIKISQRLPTISSTEKLVPLRIRYLTLSSTGTSINDTKYFVGVYRVFQPDEIIPKSVQDKNDSGGVPYDLDQYGFQAPLSYILEAGDVPLKELNNEPFRHDTDGIEEREKRNLRNYEAALALKIKSMGTEATVEELPENDNQDIANNDWIRQLANYLIESLNELILLTRHALLPFHYRRHNLSPPYTCYIQLTVACKGTKPKIQRYKYTKSLHEAAKQLNTILFGGRQCVIQVRDFKMPWYSILRLPVGFKIRVKCIDNLYDLSLKYNAMLSMIESSSFPLDKATIFAEIDITVNDFHLPAIRSAKKEKTVKELLKWIKTRMENPKRTKRCVTVCMGHSNRLEIYYVPAKTHSNPEFDCLGYEWVLTMRIVRVR</sequence>
<protein>
    <submittedName>
        <fullName evidence="1">Uncharacterized protein</fullName>
    </submittedName>
</protein>
<dbReference type="InterPro" id="IPR021942">
    <property type="entry name" value="DUF3557"/>
</dbReference>
<dbReference type="Pfam" id="PF12078">
    <property type="entry name" value="DUF3557"/>
    <property type="match status" value="1"/>
</dbReference>
<dbReference type="GeneID" id="9807402"/>
<dbReference type="AlphaFoldDB" id="A0A6A5HL96"/>
<organism evidence="1 2">
    <name type="scientific">Caenorhabditis remanei</name>
    <name type="common">Caenorhabditis vulgaris</name>
    <dbReference type="NCBI Taxonomy" id="31234"/>
    <lineage>
        <taxon>Eukaryota</taxon>
        <taxon>Metazoa</taxon>
        <taxon>Ecdysozoa</taxon>
        <taxon>Nematoda</taxon>
        <taxon>Chromadorea</taxon>
        <taxon>Rhabditida</taxon>
        <taxon>Rhabditina</taxon>
        <taxon>Rhabditomorpha</taxon>
        <taxon>Rhabditoidea</taxon>
        <taxon>Rhabditidae</taxon>
        <taxon>Peloderinae</taxon>
        <taxon>Caenorhabditis</taxon>
    </lineage>
</organism>